<dbReference type="Gene3D" id="1.10.3730.20">
    <property type="match status" value="1"/>
</dbReference>
<dbReference type="AlphaFoldDB" id="A0A0H2MJ20"/>
<feature type="transmembrane region" description="Helical" evidence="1">
    <location>
        <begin position="207"/>
        <end position="228"/>
    </location>
</feature>
<feature type="transmembrane region" description="Helical" evidence="1">
    <location>
        <begin position="114"/>
        <end position="133"/>
    </location>
</feature>
<feature type="transmembrane region" description="Helical" evidence="1">
    <location>
        <begin position="58"/>
        <end position="76"/>
    </location>
</feature>
<evidence type="ECO:0000313" key="4">
    <source>
        <dbReference type="Proteomes" id="UP000035444"/>
    </source>
</evidence>
<name>A0A0H2MJ20_9PROT</name>
<keyword evidence="1" id="KW-0472">Membrane</keyword>
<organism evidence="3 4">
    <name type="scientific">Kiloniella spongiae</name>
    <dbReference type="NCBI Taxonomy" id="1489064"/>
    <lineage>
        <taxon>Bacteria</taxon>
        <taxon>Pseudomonadati</taxon>
        <taxon>Pseudomonadota</taxon>
        <taxon>Alphaproteobacteria</taxon>
        <taxon>Rhodospirillales</taxon>
        <taxon>Kiloniellaceae</taxon>
        <taxon>Kiloniella</taxon>
    </lineage>
</organism>
<feature type="transmembrane region" description="Helical" evidence="1">
    <location>
        <begin position="30"/>
        <end position="52"/>
    </location>
</feature>
<feature type="transmembrane region" description="Helical" evidence="1">
    <location>
        <begin position="6"/>
        <end position="23"/>
    </location>
</feature>
<feature type="domain" description="EamA" evidence="2">
    <location>
        <begin position="6"/>
        <end position="130"/>
    </location>
</feature>
<keyword evidence="1" id="KW-0812">Transmembrane</keyword>
<feature type="transmembrane region" description="Helical" evidence="1">
    <location>
        <begin position="88"/>
        <end position="108"/>
    </location>
</feature>
<feature type="transmembrane region" description="Helical" evidence="1">
    <location>
        <begin position="262"/>
        <end position="278"/>
    </location>
</feature>
<dbReference type="InterPro" id="IPR000620">
    <property type="entry name" value="EamA_dom"/>
</dbReference>
<evidence type="ECO:0000256" key="1">
    <source>
        <dbReference type="SAM" id="Phobius"/>
    </source>
</evidence>
<evidence type="ECO:0000313" key="3">
    <source>
        <dbReference type="EMBL" id="KLN62534.1"/>
    </source>
</evidence>
<dbReference type="OrthoDB" id="9783707at2"/>
<dbReference type="Proteomes" id="UP000035444">
    <property type="component" value="Unassembled WGS sequence"/>
</dbReference>
<dbReference type="PATRIC" id="fig|1489064.4.peg.1612"/>
<keyword evidence="4" id="KW-1185">Reference proteome</keyword>
<accession>A0A0H2MJ20</accession>
<evidence type="ECO:0000259" key="2">
    <source>
        <dbReference type="Pfam" id="PF00892"/>
    </source>
</evidence>
<protein>
    <submittedName>
        <fullName evidence="3">Membrane protein</fullName>
    </submittedName>
</protein>
<dbReference type="InterPro" id="IPR037185">
    <property type="entry name" value="EmrE-like"/>
</dbReference>
<dbReference type="RefSeq" id="WP_047762656.1">
    <property type="nucleotide sequence ID" value="NZ_LAQL01000002.1"/>
</dbReference>
<feature type="transmembrane region" description="Helical" evidence="1">
    <location>
        <begin position="234"/>
        <end position="255"/>
    </location>
</feature>
<sequence length="280" mass="29881">MDTTVFLAIMAGALMHAGWNAVIKIGLDRFSAILLLSLFQGAISFALIPFFPTIASDAWPWLLASILLHVGYKFFLIKAYALGDLSQIYPLARGTAPLIVSVISALYLGEVLSLTNAVGIVSIGMGIMAMALSKGPNTPPLSRKALIFAFCTASFTAAYTLVDGIGARVSFNASSFTLWLFAGDSLIMLVSALFLRGRGAVTKTLPEWKSGLIAGALSLGSYWIAIWAMTKAPIALVSGLRESSVLFAMFIAVFLLKEKAGIIRWLAAFSIGTGILLTRF</sequence>
<dbReference type="EMBL" id="LAQL01000002">
    <property type="protein sequence ID" value="KLN62534.1"/>
    <property type="molecule type" value="Genomic_DNA"/>
</dbReference>
<feature type="domain" description="EamA" evidence="2">
    <location>
        <begin position="144"/>
        <end position="278"/>
    </location>
</feature>
<comment type="caution">
    <text evidence="3">The sequence shown here is derived from an EMBL/GenBank/DDBJ whole genome shotgun (WGS) entry which is preliminary data.</text>
</comment>
<gene>
    <name evidence="3" type="ORF">WH96_03380</name>
</gene>
<feature type="transmembrane region" description="Helical" evidence="1">
    <location>
        <begin position="174"/>
        <end position="195"/>
    </location>
</feature>
<keyword evidence="1" id="KW-1133">Transmembrane helix</keyword>
<dbReference type="Pfam" id="PF00892">
    <property type="entry name" value="EamA"/>
    <property type="match status" value="2"/>
</dbReference>
<dbReference type="GO" id="GO:0016020">
    <property type="term" value="C:membrane"/>
    <property type="evidence" value="ECO:0007669"/>
    <property type="project" value="InterPro"/>
</dbReference>
<feature type="transmembrane region" description="Helical" evidence="1">
    <location>
        <begin position="145"/>
        <end position="162"/>
    </location>
</feature>
<proteinExistence type="predicted"/>
<dbReference type="SUPFAM" id="SSF103481">
    <property type="entry name" value="Multidrug resistance efflux transporter EmrE"/>
    <property type="match status" value="2"/>
</dbReference>
<reference evidence="3 4" key="1">
    <citation type="submission" date="2015-03" db="EMBL/GenBank/DDBJ databases">
        <title>Genome Sequence of Kiloniella spongiae MEBiC09566, isolated from a marine sponge.</title>
        <authorList>
            <person name="Shao Z."/>
            <person name="Wang L."/>
            <person name="Li X."/>
        </authorList>
    </citation>
    <scope>NUCLEOTIDE SEQUENCE [LARGE SCALE GENOMIC DNA]</scope>
    <source>
        <strain evidence="3 4">MEBiC09566</strain>
    </source>
</reference>